<gene>
    <name evidence="3" type="ORF">RWH43_06225</name>
</gene>
<sequence length="130" mass="13439">MTDKPADKPTTRRDLMKPVQLLGLAFIAALFAGFVTLMSMGFFQTRPADEIQRALVVGLVAAGATFIITLVSLALLLLAVDPSKVTATVDRPLLLPKDAPDAAAPGASTTPEAPAKPTATTDGTPEAPKA</sequence>
<feature type="transmembrane region" description="Helical" evidence="2">
    <location>
        <begin position="21"/>
        <end position="43"/>
    </location>
</feature>
<reference evidence="3 4" key="1">
    <citation type="submission" date="2023-09" db="EMBL/GenBank/DDBJ databases">
        <title>Microbacterium fusihabitans sp. nov., Microbacterium phycihabitans sp. nov., and Microbacterium cervinum sp. nov., isolated from dried seaweeds of beach.</title>
        <authorList>
            <person name="Lee S.D."/>
        </authorList>
    </citation>
    <scope>NUCLEOTIDE SEQUENCE [LARGE SCALE GENOMIC DNA]</scope>
    <source>
        <strain evidence="3 4">KSW2-21</strain>
    </source>
</reference>
<dbReference type="RefSeq" id="WP_154097078.1">
    <property type="nucleotide sequence ID" value="NZ_JAWDIU010000001.1"/>
</dbReference>
<evidence type="ECO:0000313" key="4">
    <source>
        <dbReference type="Proteomes" id="UP001256673"/>
    </source>
</evidence>
<dbReference type="Proteomes" id="UP001256673">
    <property type="component" value="Unassembled WGS sequence"/>
</dbReference>
<keyword evidence="4" id="KW-1185">Reference proteome</keyword>
<feature type="transmembrane region" description="Helical" evidence="2">
    <location>
        <begin position="55"/>
        <end position="78"/>
    </location>
</feature>
<evidence type="ECO:0000313" key="3">
    <source>
        <dbReference type="EMBL" id="MDU0326353.1"/>
    </source>
</evidence>
<feature type="region of interest" description="Disordered" evidence="1">
    <location>
        <begin position="96"/>
        <end position="130"/>
    </location>
</feature>
<evidence type="ECO:0000256" key="2">
    <source>
        <dbReference type="SAM" id="Phobius"/>
    </source>
</evidence>
<dbReference type="EMBL" id="JAWDIU010000001">
    <property type="protein sequence ID" value="MDU0326353.1"/>
    <property type="molecule type" value="Genomic_DNA"/>
</dbReference>
<protein>
    <submittedName>
        <fullName evidence="3">Amino acid transporter</fullName>
    </submittedName>
</protein>
<feature type="compositionally biased region" description="Low complexity" evidence="1">
    <location>
        <begin position="96"/>
        <end position="121"/>
    </location>
</feature>
<organism evidence="3 4">
    <name type="scientific">Microbacterium algihabitans</name>
    <dbReference type="NCBI Taxonomy" id="3075992"/>
    <lineage>
        <taxon>Bacteria</taxon>
        <taxon>Bacillati</taxon>
        <taxon>Actinomycetota</taxon>
        <taxon>Actinomycetes</taxon>
        <taxon>Micrococcales</taxon>
        <taxon>Microbacteriaceae</taxon>
        <taxon>Microbacterium</taxon>
    </lineage>
</organism>
<evidence type="ECO:0000256" key="1">
    <source>
        <dbReference type="SAM" id="MobiDB-lite"/>
    </source>
</evidence>
<accession>A0ABU3RTW9</accession>
<name>A0ABU3RTW9_9MICO</name>
<keyword evidence="2" id="KW-0472">Membrane</keyword>
<keyword evidence="2" id="KW-1133">Transmembrane helix</keyword>
<comment type="caution">
    <text evidence="3">The sequence shown here is derived from an EMBL/GenBank/DDBJ whole genome shotgun (WGS) entry which is preliminary data.</text>
</comment>
<proteinExistence type="predicted"/>
<keyword evidence="2" id="KW-0812">Transmembrane</keyword>